<evidence type="ECO:0000313" key="4">
    <source>
        <dbReference type="Proteomes" id="UP000564644"/>
    </source>
</evidence>
<dbReference type="GO" id="GO:0003677">
    <property type="term" value="F:DNA binding"/>
    <property type="evidence" value="ECO:0007669"/>
    <property type="project" value="InterPro"/>
</dbReference>
<keyword evidence="1" id="KW-0233">DNA recombination</keyword>
<dbReference type="InterPro" id="IPR002104">
    <property type="entry name" value="Integrase_catalytic"/>
</dbReference>
<dbReference type="RefSeq" id="WP_185130490.1">
    <property type="nucleotide sequence ID" value="NZ_JACJVO010000021.1"/>
</dbReference>
<name>A0A7X0VWN3_9BACL</name>
<sequence>MSAQTDRSFSAKPSNEEWIDLFLQDCRSRNLSQRSIAYYDSTLHYLLPFQLRSVKDRIRDYGLRAKTSGVRVSPHTFRHTMAKLYIRNGGDPFSLQQILGHSSLDRYKCMCGISAMR</sequence>
<dbReference type="EMBL" id="JACJVO010000021">
    <property type="protein sequence ID" value="MBB6732670.1"/>
    <property type="molecule type" value="Genomic_DNA"/>
</dbReference>
<dbReference type="Gene3D" id="1.10.443.10">
    <property type="entry name" value="Intergrase catalytic core"/>
    <property type="match status" value="1"/>
</dbReference>
<dbReference type="AlphaFoldDB" id="A0A7X0VWN3"/>
<evidence type="ECO:0000256" key="1">
    <source>
        <dbReference type="ARBA" id="ARBA00023172"/>
    </source>
</evidence>
<dbReference type="InterPro" id="IPR013762">
    <property type="entry name" value="Integrase-like_cat_sf"/>
</dbReference>
<dbReference type="PROSITE" id="PS51898">
    <property type="entry name" value="TYR_RECOMBINASE"/>
    <property type="match status" value="1"/>
</dbReference>
<gene>
    <name evidence="3" type="ORF">H7C18_17245</name>
</gene>
<dbReference type="GO" id="GO:0006310">
    <property type="term" value="P:DNA recombination"/>
    <property type="evidence" value="ECO:0007669"/>
    <property type="project" value="UniProtKB-KW"/>
</dbReference>
<evidence type="ECO:0000313" key="3">
    <source>
        <dbReference type="EMBL" id="MBB6732670.1"/>
    </source>
</evidence>
<dbReference type="Pfam" id="PF00589">
    <property type="entry name" value="Phage_integrase"/>
    <property type="match status" value="1"/>
</dbReference>
<dbReference type="Proteomes" id="UP000564644">
    <property type="component" value="Unassembled WGS sequence"/>
</dbReference>
<dbReference type="CDD" id="cd00397">
    <property type="entry name" value="DNA_BRE_C"/>
    <property type="match status" value="1"/>
</dbReference>
<feature type="domain" description="Tyr recombinase" evidence="2">
    <location>
        <begin position="1"/>
        <end position="117"/>
    </location>
</feature>
<comment type="caution">
    <text evidence="3">The sequence shown here is derived from an EMBL/GenBank/DDBJ whole genome shotgun (WGS) entry which is preliminary data.</text>
</comment>
<evidence type="ECO:0000259" key="2">
    <source>
        <dbReference type="PROSITE" id="PS51898"/>
    </source>
</evidence>
<reference evidence="3 4" key="1">
    <citation type="submission" date="2020-08" db="EMBL/GenBank/DDBJ databases">
        <title>Cohnella phylogeny.</title>
        <authorList>
            <person name="Dunlap C."/>
        </authorList>
    </citation>
    <scope>NUCLEOTIDE SEQUENCE [LARGE SCALE GENOMIC DNA]</scope>
    <source>
        <strain evidence="3 4">CBP 2801</strain>
    </source>
</reference>
<proteinExistence type="predicted"/>
<dbReference type="SUPFAM" id="SSF56349">
    <property type="entry name" value="DNA breaking-rejoining enzymes"/>
    <property type="match status" value="1"/>
</dbReference>
<protein>
    <submittedName>
        <fullName evidence="3">Site-specific integrase</fullName>
    </submittedName>
</protein>
<dbReference type="InterPro" id="IPR011010">
    <property type="entry name" value="DNA_brk_join_enz"/>
</dbReference>
<organism evidence="3 4">
    <name type="scientific">Cohnella zeiphila</name>
    <dbReference type="NCBI Taxonomy" id="2761120"/>
    <lineage>
        <taxon>Bacteria</taxon>
        <taxon>Bacillati</taxon>
        <taxon>Bacillota</taxon>
        <taxon>Bacilli</taxon>
        <taxon>Bacillales</taxon>
        <taxon>Paenibacillaceae</taxon>
        <taxon>Cohnella</taxon>
    </lineage>
</organism>
<accession>A0A7X0VWN3</accession>
<keyword evidence="4" id="KW-1185">Reference proteome</keyword>
<dbReference type="GO" id="GO:0015074">
    <property type="term" value="P:DNA integration"/>
    <property type="evidence" value="ECO:0007669"/>
    <property type="project" value="InterPro"/>
</dbReference>